<keyword evidence="1" id="KW-0812">Transmembrane</keyword>
<accession>A0A917C118</accession>
<reference evidence="2" key="1">
    <citation type="journal article" date="2014" name="Int. J. Syst. Evol. Microbiol.">
        <title>Complete genome sequence of Corynebacterium casei LMG S-19264T (=DSM 44701T), isolated from a smear-ripened cheese.</title>
        <authorList>
            <consortium name="US DOE Joint Genome Institute (JGI-PGF)"/>
            <person name="Walter F."/>
            <person name="Albersmeier A."/>
            <person name="Kalinowski J."/>
            <person name="Ruckert C."/>
        </authorList>
    </citation>
    <scope>NUCLEOTIDE SEQUENCE</scope>
    <source>
        <strain evidence="2">CGMCC 1.16134</strain>
    </source>
</reference>
<organism evidence="2 3">
    <name type="scientific">Paenibacillus albidus</name>
    <dbReference type="NCBI Taxonomy" id="2041023"/>
    <lineage>
        <taxon>Bacteria</taxon>
        <taxon>Bacillati</taxon>
        <taxon>Bacillota</taxon>
        <taxon>Bacilli</taxon>
        <taxon>Bacillales</taxon>
        <taxon>Paenibacillaceae</taxon>
        <taxon>Paenibacillus</taxon>
    </lineage>
</organism>
<feature type="transmembrane region" description="Helical" evidence="1">
    <location>
        <begin position="56"/>
        <end position="74"/>
    </location>
</feature>
<reference evidence="2" key="2">
    <citation type="submission" date="2020-09" db="EMBL/GenBank/DDBJ databases">
        <authorList>
            <person name="Sun Q."/>
            <person name="Zhou Y."/>
        </authorList>
    </citation>
    <scope>NUCLEOTIDE SEQUENCE</scope>
    <source>
        <strain evidence="2">CGMCC 1.16134</strain>
    </source>
</reference>
<evidence type="ECO:0000313" key="3">
    <source>
        <dbReference type="Proteomes" id="UP000637643"/>
    </source>
</evidence>
<gene>
    <name evidence="2" type="ORF">GCM10010912_07980</name>
</gene>
<protein>
    <recommendedName>
        <fullName evidence="4">DUF4367 domain-containing protein</fullName>
    </recommendedName>
</protein>
<keyword evidence="1" id="KW-0472">Membrane</keyword>
<dbReference type="AlphaFoldDB" id="A0A917C118"/>
<evidence type="ECO:0000256" key="1">
    <source>
        <dbReference type="SAM" id="Phobius"/>
    </source>
</evidence>
<keyword evidence="3" id="KW-1185">Reference proteome</keyword>
<keyword evidence="1" id="KW-1133">Transmembrane helix</keyword>
<evidence type="ECO:0008006" key="4">
    <source>
        <dbReference type="Google" id="ProtNLM"/>
    </source>
</evidence>
<dbReference type="RefSeq" id="WP_189022310.1">
    <property type="nucleotide sequence ID" value="NZ_BMKR01000003.1"/>
</dbReference>
<dbReference type="Proteomes" id="UP000637643">
    <property type="component" value="Unassembled WGS sequence"/>
</dbReference>
<name>A0A917C118_9BACL</name>
<evidence type="ECO:0000313" key="2">
    <source>
        <dbReference type="EMBL" id="GGF65372.1"/>
    </source>
</evidence>
<sequence>MERTAISHEYQDIMQASSGQEQLREIDVVEQVMGRVERLAYNHPAVWKERLCKPTAVFSLLTVLLLLSVTAYAATEYIQIRNSKGEVKVQYTEPGQTGGTSHVGADKLEMQAKAIAFAKPGELIAYYVKDDVVSDKKGGTLKFVYKEKRIAAYSDFLKEIRRTGAPVLPEAPGGYSFQYAYVSPNFPNTPSDKGDSLYLDILNELRSEAEKTAGNQKLFMKSVPWTTPVMVNAIYAKDGGTLNISAYLMHGGNMTVWQEQENQTSKVTVAGTEVVINSVTKDQVNYRYLDWYNEEQDAYYNLTSNGDRTLSREKLLQLAGELLQ</sequence>
<dbReference type="EMBL" id="BMKR01000003">
    <property type="protein sequence ID" value="GGF65372.1"/>
    <property type="molecule type" value="Genomic_DNA"/>
</dbReference>
<proteinExistence type="predicted"/>
<comment type="caution">
    <text evidence="2">The sequence shown here is derived from an EMBL/GenBank/DDBJ whole genome shotgun (WGS) entry which is preliminary data.</text>
</comment>